<feature type="compositionally biased region" description="Basic and acidic residues" evidence="1">
    <location>
        <begin position="1"/>
        <end position="10"/>
    </location>
</feature>
<evidence type="ECO:0000313" key="3">
    <source>
        <dbReference type="Proteomes" id="UP001576774"/>
    </source>
</evidence>
<organism evidence="2 3">
    <name type="scientific">Floridaenema aerugineum BLCC-F46</name>
    <dbReference type="NCBI Taxonomy" id="3153654"/>
    <lineage>
        <taxon>Bacteria</taxon>
        <taxon>Bacillati</taxon>
        <taxon>Cyanobacteriota</taxon>
        <taxon>Cyanophyceae</taxon>
        <taxon>Oscillatoriophycideae</taxon>
        <taxon>Aerosakkonematales</taxon>
        <taxon>Aerosakkonemataceae</taxon>
        <taxon>Floridanema</taxon>
        <taxon>Floridanema aerugineum</taxon>
    </lineage>
</organism>
<accession>A0ABV4XF56</accession>
<feature type="region of interest" description="Disordered" evidence="1">
    <location>
        <begin position="492"/>
        <end position="529"/>
    </location>
</feature>
<protein>
    <submittedName>
        <fullName evidence="2">Uncharacterized protein</fullName>
    </submittedName>
</protein>
<keyword evidence="3" id="KW-1185">Reference proteome</keyword>
<sequence length="529" mass="59716">MGEKVGESIKKNWKKRGSPSRRENNPTNWDGANDAYNKSKTNEENPSIPRPGKPDTTPTLRLPMGGSGSQTIEIFFRLGSWRVEKNPTEAPYPLITSGRSPFLSSGRVEQYGNSVANYIKLSDVPFPLQYQFVNGSPQVKDANNRLIFQLTVSSETNYGELGNIQQWSGQYLDLLDIRPINYQSPMPIRNPNPFINEPKEEDDMSCRPCQAAQALRALQRTVTVESVNIVRIPTGNMVQVPTVETHRVFALPGTEFAVKRQFDLIADIRKRLASTFNQSRMAKVLAKLSQLMQVTDFILNLHNALMLTEDIVQTFWSPITGMVDTVFKVLDDVPLVGDLFDLEETPINSSQWLSDRVEQIAKQVFGVQGWAEIKAKWASFNNIVRGAAMQIQAVKDIHESQKELQEMTASKLGRLHNKMLKAGVIFDSSPWEENVKARSVWLNKFYKLEELADDNPITNAASYVNSWGQQVLDIKEQKKELKESQEKYQKDLRDDLNTLTTGKIKTNEESLGAPYTRSDGNAPETDDAQ</sequence>
<dbReference type="EMBL" id="JBHFNQ010000211">
    <property type="protein sequence ID" value="MFB2880871.1"/>
    <property type="molecule type" value="Genomic_DNA"/>
</dbReference>
<dbReference type="Proteomes" id="UP001576774">
    <property type="component" value="Unassembled WGS sequence"/>
</dbReference>
<reference evidence="2 3" key="1">
    <citation type="submission" date="2024-09" db="EMBL/GenBank/DDBJ databases">
        <title>Floridaenema gen nov. (Aerosakkonemataceae, Aerosakkonematales ord. nov., Cyanobacteria) from benthic tropical and subtropical fresh waters, with the description of four new species.</title>
        <authorList>
            <person name="Moretto J.A."/>
            <person name="Berthold D.E."/>
            <person name="Lefler F.W."/>
            <person name="Huang I.-S."/>
            <person name="Laughinghouse H. IV."/>
        </authorList>
    </citation>
    <scope>NUCLEOTIDE SEQUENCE [LARGE SCALE GENOMIC DNA]</scope>
    <source>
        <strain evidence="2 3">BLCC-F46</strain>
    </source>
</reference>
<proteinExistence type="predicted"/>
<dbReference type="RefSeq" id="WP_413273865.1">
    <property type="nucleotide sequence ID" value="NZ_JBHFNQ010000211.1"/>
</dbReference>
<evidence type="ECO:0000313" key="2">
    <source>
        <dbReference type="EMBL" id="MFB2880871.1"/>
    </source>
</evidence>
<evidence type="ECO:0000256" key="1">
    <source>
        <dbReference type="SAM" id="MobiDB-lite"/>
    </source>
</evidence>
<gene>
    <name evidence="2" type="ORF">ACE1CC_28820</name>
</gene>
<feature type="region of interest" description="Disordered" evidence="1">
    <location>
        <begin position="1"/>
        <end position="67"/>
    </location>
</feature>
<comment type="caution">
    <text evidence="2">The sequence shown here is derived from an EMBL/GenBank/DDBJ whole genome shotgun (WGS) entry which is preliminary data.</text>
</comment>
<name>A0ABV4XF56_9CYAN</name>